<dbReference type="Pfam" id="PF01578">
    <property type="entry name" value="Cytochrom_C_asm"/>
    <property type="match status" value="1"/>
</dbReference>
<evidence type="ECO:0000256" key="3">
    <source>
        <dbReference type="SAM" id="Phobius"/>
    </source>
</evidence>
<dbReference type="GO" id="GO:0017004">
    <property type="term" value="P:cytochrome complex assembly"/>
    <property type="evidence" value="ECO:0007669"/>
    <property type="project" value="UniProtKB-KW"/>
</dbReference>
<dbReference type="InterPro" id="IPR032523">
    <property type="entry name" value="CcmF_C"/>
</dbReference>
<dbReference type="GO" id="GO:0015232">
    <property type="term" value="F:heme transmembrane transporter activity"/>
    <property type="evidence" value="ECO:0007669"/>
    <property type="project" value="InterPro"/>
</dbReference>
<comment type="similarity">
    <text evidence="1">Belongs to the CcmF/CycK/Ccl1/NrfE/CcsA family.</text>
</comment>
<dbReference type="InterPro" id="IPR002541">
    <property type="entry name" value="Cyt_c_assembly"/>
</dbReference>
<name>A0A1M5A9Z9_9BACT</name>
<feature type="domain" description="Cytochrome c-type biogenesis protein CcmF C-terminal" evidence="5">
    <location>
        <begin position="371"/>
        <end position="574"/>
    </location>
</feature>
<evidence type="ECO:0000256" key="1">
    <source>
        <dbReference type="ARBA" id="ARBA00009186"/>
    </source>
</evidence>
<evidence type="ECO:0000259" key="5">
    <source>
        <dbReference type="Pfam" id="PF16327"/>
    </source>
</evidence>
<evidence type="ECO:0000313" key="7">
    <source>
        <dbReference type="Proteomes" id="UP000184048"/>
    </source>
</evidence>
<feature type="transmembrane region" description="Helical" evidence="3">
    <location>
        <begin position="491"/>
        <end position="510"/>
    </location>
</feature>
<accession>A0A1M5A9Z9</accession>
<dbReference type="OrthoDB" id="9761451at2"/>
<feature type="transmembrane region" description="Helical" evidence="3">
    <location>
        <begin position="459"/>
        <end position="479"/>
    </location>
</feature>
<keyword evidence="3" id="KW-1133">Transmembrane helix</keyword>
<feature type="transmembrane region" description="Helical" evidence="3">
    <location>
        <begin position="120"/>
        <end position="138"/>
    </location>
</feature>
<dbReference type="PANTHER" id="PTHR43653:SF1">
    <property type="entry name" value="CYTOCHROME C-TYPE BIOGENESIS PROTEIN CCMF"/>
    <property type="match status" value="1"/>
</dbReference>
<dbReference type="GO" id="GO:0016020">
    <property type="term" value="C:membrane"/>
    <property type="evidence" value="ECO:0007669"/>
    <property type="project" value="InterPro"/>
</dbReference>
<keyword evidence="2" id="KW-0201">Cytochrome c-type biogenesis</keyword>
<feature type="transmembrane region" description="Helical" evidence="3">
    <location>
        <begin position="812"/>
        <end position="832"/>
    </location>
</feature>
<feature type="transmembrane region" description="Helical" evidence="3">
    <location>
        <begin position="516"/>
        <end position="540"/>
    </location>
</feature>
<feature type="transmembrane region" description="Helical" evidence="3">
    <location>
        <begin position="12"/>
        <end position="34"/>
    </location>
</feature>
<dbReference type="InterPro" id="IPR003567">
    <property type="entry name" value="Cyt_c_biogenesis"/>
</dbReference>
<gene>
    <name evidence="6" type="ORF">SAMN02745131_02188</name>
</gene>
<dbReference type="AlphaFoldDB" id="A0A1M5A9Z9"/>
<evidence type="ECO:0000259" key="4">
    <source>
        <dbReference type="Pfam" id="PF01578"/>
    </source>
</evidence>
<dbReference type="RefSeq" id="WP_072835369.1">
    <property type="nucleotide sequence ID" value="NZ_FQUU01000008.1"/>
</dbReference>
<feature type="transmembrane region" description="Helical" evidence="3">
    <location>
        <begin position="404"/>
        <end position="429"/>
    </location>
</feature>
<dbReference type="Pfam" id="PF16327">
    <property type="entry name" value="CcmF_C"/>
    <property type="match status" value="1"/>
</dbReference>
<keyword evidence="3" id="KW-0472">Membrane</keyword>
<proteinExistence type="inferred from homology"/>
<sequence>MNFIGEHLLPGQLGHFFLLLSLVASIGATVSYFLSVQKGAFYNNAGNALKGTGSLSVNTAWRKLARIFFITEAISVFAVFVTLFYIISNHLFEYKYAWQHSSLSLEMKYLLSCFWEGQEGSFLLWSIWHCVLGLVIIWREKEWEGPVMTVISFAQFCLATMLLGISFFGLKSGSNPFILLRNSGVLDNAPVFYGADGMMRQDYLSLIKDGNDLNPLLQNYWMVIHPPVLFLGFASTIVPFAFAIGGLWTKRFTEWTKAALPWALFSAGILGLGIMMGAAWAYESLNFGGYWAWDPVENASLVPWMVLVAGVHTLLIYRHTGNALRTTNLFFILSFLLVLYSTYLTRSGDLQETSVHAFTGEGITKWHLRGLLLIFLLPSFVLFFKRYKHIPFIAKEEEGSSREFWMFIGSLVLFLSAIVIIAMTSVPVFNKIAGLFTGNDKTFKAFAVGEDAAFAYNRIQIFVAIIIGSLTAIGMYLKYKTTGKPFFKKMIIPAIIGLVAGGLVLAFGNIDYREHGIGYLGAIWLALLASVYSLIANGSYIFTGQKGVLKKAGGAIAHVGFAMMLTGILISSSKKEVISHNTTGIFLNFGEGSKEKPGENLTLIKGVPTKMGEFTVTYDKDSAHPKKPLWYYRLKFEKDGKESFSLAPNAFVNYKGNEGLMANPDAKHYLTHDIFTYITSLPDPSKANEDTTSFKSREVAIGDTVFYSKGFAVLEDVSSIKNIPGVEFGANDSASVATIKVISKTSSIFTIKPTVINLKGTVFAQPDTVLQESLVMQLQKVDGKKITLGVKESDAIMQYVTLKAYKFPFINLLWLGTLIMVLGFMISMAWRIQGNRKKTSGKEKGVKMAGVQEKAFEV</sequence>
<feature type="transmembrane region" description="Helical" evidence="3">
    <location>
        <begin position="329"/>
        <end position="346"/>
    </location>
</feature>
<feature type="transmembrane region" description="Helical" evidence="3">
    <location>
        <begin position="228"/>
        <end position="248"/>
    </location>
</feature>
<dbReference type="PANTHER" id="PTHR43653">
    <property type="entry name" value="CYTOCHROME C ASSEMBLY PROTEIN-RELATED"/>
    <property type="match status" value="1"/>
</dbReference>
<keyword evidence="7" id="KW-1185">Reference proteome</keyword>
<feature type="transmembrane region" description="Helical" evidence="3">
    <location>
        <begin position="366"/>
        <end position="384"/>
    </location>
</feature>
<feature type="transmembrane region" description="Helical" evidence="3">
    <location>
        <begin position="67"/>
        <end position="87"/>
    </location>
</feature>
<protein>
    <submittedName>
        <fullName evidence="6">Cytochrome c-type biogenesis protein CcmF</fullName>
    </submittedName>
</protein>
<feature type="transmembrane region" description="Helical" evidence="3">
    <location>
        <begin position="301"/>
        <end position="317"/>
    </location>
</feature>
<organism evidence="6 7">
    <name type="scientific">Flavisolibacter ginsengisoli DSM 18119</name>
    <dbReference type="NCBI Taxonomy" id="1121884"/>
    <lineage>
        <taxon>Bacteria</taxon>
        <taxon>Pseudomonadati</taxon>
        <taxon>Bacteroidota</taxon>
        <taxon>Chitinophagia</taxon>
        <taxon>Chitinophagales</taxon>
        <taxon>Chitinophagaceae</taxon>
        <taxon>Flavisolibacter</taxon>
    </lineage>
</organism>
<feature type="transmembrane region" description="Helical" evidence="3">
    <location>
        <begin position="260"/>
        <end position="281"/>
    </location>
</feature>
<dbReference type="Proteomes" id="UP000184048">
    <property type="component" value="Unassembled WGS sequence"/>
</dbReference>
<reference evidence="6 7" key="1">
    <citation type="submission" date="2016-11" db="EMBL/GenBank/DDBJ databases">
        <authorList>
            <person name="Jaros S."/>
            <person name="Januszkiewicz K."/>
            <person name="Wedrychowicz H."/>
        </authorList>
    </citation>
    <scope>NUCLEOTIDE SEQUENCE [LARGE SCALE GENOMIC DNA]</scope>
    <source>
        <strain evidence="6 7">DSM 18119</strain>
    </source>
</reference>
<feature type="transmembrane region" description="Helical" evidence="3">
    <location>
        <begin position="150"/>
        <end position="170"/>
    </location>
</feature>
<dbReference type="GO" id="GO:0020037">
    <property type="term" value="F:heme binding"/>
    <property type="evidence" value="ECO:0007669"/>
    <property type="project" value="InterPro"/>
</dbReference>
<dbReference type="STRING" id="1121884.SAMN02745131_02188"/>
<dbReference type="PRINTS" id="PR01410">
    <property type="entry name" value="CCBIOGENESIS"/>
</dbReference>
<feature type="domain" description="Cytochrome c assembly protein" evidence="4">
    <location>
        <begin position="119"/>
        <end position="347"/>
    </location>
</feature>
<dbReference type="EMBL" id="FQUU01000008">
    <property type="protein sequence ID" value="SHF26692.1"/>
    <property type="molecule type" value="Genomic_DNA"/>
</dbReference>
<keyword evidence="3" id="KW-0812">Transmembrane</keyword>
<evidence type="ECO:0000256" key="2">
    <source>
        <dbReference type="ARBA" id="ARBA00022748"/>
    </source>
</evidence>
<evidence type="ECO:0000313" key="6">
    <source>
        <dbReference type="EMBL" id="SHF26692.1"/>
    </source>
</evidence>